<dbReference type="CDD" id="cd00077">
    <property type="entry name" value="HDc"/>
    <property type="match status" value="1"/>
</dbReference>
<sequence length="215" mass="23205">MPHRRFAPHDALARHLLPHAVALSDDGAHDLGHLLRVWANVQRIAAVEGGDREVLAAAVLLHDCVAVEKDSPERAMASRLAAAQAREVLGGLGWPEPRIGAVAHAIAAHSYSAGIEPETLEARVLQDADRLDAIGLIGVARCFYVTGRMGRALYDPEDPAAEARALDDARFGLDHFRVKLLRLAEGFRTATGQALARARHARLEAFLDGFLDEVG</sequence>
<gene>
    <name evidence="2" type="ORF">P1J78_23970</name>
</gene>
<dbReference type="InterPro" id="IPR003607">
    <property type="entry name" value="HD/PDEase_dom"/>
</dbReference>
<evidence type="ECO:0000313" key="3">
    <source>
        <dbReference type="Proteomes" id="UP001220964"/>
    </source>
</evidence>
<dbReference type="PANTHER" id="PTHR33594">
    <property type="entry name" value="SUPERFAMILY HYDROLASE, PUTATIVE (AFU_ORTHOLOGUE AFUA_1G03035)-RELATED"/>
    <property type="match status" value="1"/>
</dbReference>
<dbReference type="InterPro" id="IPR006674">
    <property type="entry name" value="HD_domain"/>
</dbReference>
<dbReference type="Gene3D" id="1.10.3210.50">
    <property type="match status" value="1"/>
</dbReference>
<dbReference type="SUPFAM" id="SSF109604">
    <property type="entry name" value="HD-domain/PDEase-like"/>
    <property type="match status" value="1"/>
</dbReference>
<organism evidence="2 3">
    <name type="scientific">Psychromarinibacter sediminicola</name>
    <dbReference type="NCBI Taxonomy" id="3033385"/>
    <lineage>
        <taxon>Bacteria</taxon>
        <taxon>Pseudomonadati</taxon>
        <taxon>Pseudomonadota</taxon>
        <taxon>Alphaproteobacteria</taxon>
        <taxon>Rhodobacterales</taxon>
        <taxon>Paracoccaceae</taxon>
        <taxon>Psychromarinibacter</taxon>
    </lineage>
</organism>
<evidence type="ECO:0000313" key="2">
    <source>
        <dbReference type="EMBL" id="MDF0603777.1"/>
    </source>
</evidence>
<dbReference type="AlphaFoldDB" id="A0AAE3NX72"/>
<reference evidence="2" key="1">
    <citation type="submission" date="2023-03" db="EMBL/GenBank/DDBJ databases">
        <title>Multiphase analysis and comparison of six strains from genera Psychromarinibacter, Lutimaribacter, and Maritimibacter, including a novel species: Psychromarinibacter sediminicola sp. nov.</title>
        <authorList>
            <person name="Wang Y.-H."/>
            <person name="Ye M.-Q."/>
            <person name="Du Z.-J."/>
        </authorList>
    </citation>
    <scope>NUCLEOTIDE SEQUENCE</scope>
    <source>
        <strain evidence="2">C21-152</strain>
    </source>
</reference>
<proteinExistence type="predicted"/>
<evidence type="ECO:0000259" key="1">
    <source>
        <dbReference type="SMART" id="SM00471"/>
    </source>
</evidence>
<name>A0AAE3NX72_9RHOB</name>
<dbReference type="RefSeq" id="WP_275569888.1">
    <property type="nucleotide sequence ID" value="NZ_JARGYC010000135.1"/>
</dbReference>
<feature type="domain" description="HD/PDEase" evidence="1">
    <location>
        <begin position="26"/>
        <end position="143"/>
    </location>
</feature>
<dbReference type="Proteomes" id="UP001220964">
    <property type="component" value="Unassembled WGS sequence"/>
</dbReference>
<dbReference type="Pfam" id="PF01966">
    <property type="entry name" value="HD"/>
    <property type="match status" value="1"/>
</dbReference>
<dbReference type="SMART" id="SM00471">
    <property type="entry name" value="HDc"/>
    <property type="match status" value="1"/>
</dbReference>
<comment type="caution">
    <text evidence="2">The sequence shown here is derived from an EMBL/GenBank/DDBJ whole genome shotgun (WGS) entry which is preliminary data.</text>
</comment>
<accession>A0AAE3NX72</accession>
<keyword evidence="3" id="KW-1185">Reference proteome</keyword>
<protein>
    <submittedName>
        <fullName evidence="2">HD domain-containing protein</fullName>
    </submittedName>
</protein>
<dbReference type="EMBL" id="JARGYC010000135">
    <property type="protein sequence ID" value="MDF0603777.1"/>
    <property type="molecule type" value="Genomic_DNA"/>
</dbReference>
<dbReference type="PANTHER" id="PTHR33594:SF1">
    <property type="entry name" value="HD_PDEASE DOMAIN-CONTAINING PROTEIN"/>
    <property type="match status" value="1"/>
</dbReference>